<dbReference type="InterPro" id="IPR011251">
    <property type="entry name" value="Luciferase-like_dom"/>
</dbReference>
<dbReference type="EMBL" id="BAABIC010000002">
    <property type="protein sequence ID" value="GAA4678138.1"/>
    <property type="molecule type" value="Genomic_DNA"/>
</dbReference>
<keyword evidence="3" id="KW-1185">Reference proteome</keyword>
<evidence type="ECO:0000313" key="2">
    <source>
        <dbReference type="EMBL" id="GAA4678138.1"/>
    </source>
</evidence>
<dbReference type="Proteomes" id="UP001500325">
    <property type="component" value="Unassembled WGS sequence"/>
</dbReference>
<organism evidence="2 3">
    <name type="scientific">Pseudonocardia yuanmonensis</name>
    <dbReference type="NCBI Taxonomy" id="1095914"/>
    <lineage>
        <taxon>Bacteria</taxon>
        <taxon>Bacillati</taxon>
        <taxon>Actinomycetota</taxon>
        <taxon>Actinomycetes</taxon>
        <taxon>Pseudonocardiales</taxon>
        <taxon>Pseudonocardiaceae</taxon>
        <taxon>Pseudonocardia</taxon>
    </lineage>
</organism>
<dbReference type="Gene3D" id="3.20.20.30">
    <property type="entry name" value="Luciferase-like domain"/>
    <property type="match status" value="1"/>
</dbReference>
<feature type="domain" description="Luciferase-like" evidence="1">
    <location>
        <begin position="45"/>
        <end position="266"/>
    </location>
</feature>
<dbReference type="Pfam" id="PF00296">
    <property type="entry name" value="Bac_luciferase"/>
    <property type="match status" value="1"/>
</dbReference>
<gene>
    <name evidence="2" type="ORF">GCM10023215_08800</name>
</gene>
<comment type="caution">
    <text evidence="2">The sequence shown here is derived from an EMBL/GenBank/DDBJ whole genome shotgun (WGS) entry which is preliminary data.</text>
</comment>
<proteinExistence type="predicted"/>
<reference evidence="3" key="1">
    <citation type="journal article" date="2019" name="Int. J. Syst. Evol. Microbiol.">
        <title>The Global Catalogue of Microorganisms (GCM) 10K type strain sequencing project: providing services to taxonomists for standard genome sequencing and annotation.</title>
        <authorList>
            <consortium name="The Broad Institute Genomics Platform"/>
            <consortium name="The Broad Institute Genome Sequencing Center for Infectious Disease"/>
            <person name="Wu L."/>
            <person name="Ma J."/>
        </authorList>
    </citation>
    <scope>NUCLEOTIDE SEQUENCE [LARGE SCALE GENOMIC DNA]</scope>
    <source>
        <strain evidence="3">JCM 18055</strain>
    </source>
</reference>
<evidence type="ECO:0000259" key="1">
    <source>
        <dbReference type="Pfam" id="PF00296"/>
    </source>
</evidence>
<protein>
    <submittedName>
        <fullName evidence="2">LLM class flavin-dependent oxidoreductase</fullName>
    </submittedName>
</protein>
<accession>A0ABP8W0R8</accession>
<dbReference type="PANTHER" id="PTHR30137">
    <property type="entry name" value="LUCIFERASE-LIKE MONOOXYGENASE"/>
    <property type="match status" value="1"/>
</dbReference>
<evidence type="ECO:0000313" key="3">
    <source>
        <dbReference type="Proteomes" id="UP001500325"/>
    </source>
</evidence>
<dbReference type="PANTHER" id="PTHR30137:SF15">
    <property type="entry name" value="BLL6902 PROTEIN"/>
    <property type="match status" value="1"/>
</dbReference>
<sequence length="358" mass="39437">MTLPSRPGTLPRQPTKGAQVDGTGPVFGLWYDFRNPDPGRPFGSFYRSVLEQIGWAEHKGLGSVWLTEHHFCADGYSPSPFVLASAIGERTANLRIGTNLIVSPLHNPVRLAEDAATLSLLTGGRFDLGVGQGYWEREFAAFGQTLRNRPSLLEEGVEIIRRAWAGDDSGFAGKRYSLPEGLAVTPRPETVPQLLVGAMAEPAIARAARIADGFLSTQNAHQQTYLDAVAALGRPVEEARIYAGQWAIIAEDPERTWARIGEHALYQLNEYISWGAFGPPDSVPRFTDPQQIVDAGAYQLWDADIAVTELTALLRERPQIRDVHFWAQLPGEPVDSGTERIEYLATKVMPRVRERLAG</sequence>
<dbReference type="InterPro" id="IPR036661">
    <property type="entry name" value="Luciferase-like_sf"/>
</dbReference>
<name>A0ABP8W0R8_9PSEU</name>
<dbReference type="InterPro" id="IPR050766">
    <property type="entry name" value="Bact_Lucif_Oxidored"/>
</dbReference>
<dbReference type="SUPFAM" id="SSF51679">
    <property type="entry name" value="Bacterial luciferase-like"/>
    <property type="match status" value="1"/>
</dbReference>